<dbReference type="Gene3D" id="6.10.140.1510">
    <property type="match status" value="1"/>
</dbReference>
<dbReference type="InterPro" id="IPR012340">
    <property type="entry name" value="NA-bd_OB-fold"/>
</dbReference>
<evidence type="ECO:0000256" key="1">
    <source>
        <dbReference type="ARBA" id="ARBA00003452"/>
    </source>
</evidence>
<dbReference type="SUPFAM" id="SSF53098">
    <property type="entry name" value="Ribonuclease H-like"/>
    <property type="match status" value="1"/>
</dbReference>
<dbReference type="GO" id="GO:0003677">
    <property type="term" value="F:DNA binding"/>
    <property type="evidence" value="ECO:0007669"/>
    <property type="project" value="UniProtKB-UniRule"/>
</dbReference>
<evidence type="ECO:0000256" key="10">
    <source>
        <dbReference type="ARBA" id="ARBA00049244"/>
    </source>
</evidence>
<evidence type="ECO:0000313" key="15">
    <source>
        <dbReference type="EMBL" id="RMA78547.1"/>
    </source>
</evidence>
<keyword evidence="16" id="KW-1185">Reference proteome</keyword>
<comment type="similarity">
    <text evidence="11">Belongs to the DNA polymerase type-C family. PolC subfamily.</text>
</comment>
<dbReference type="Proteomes" id="UP000267246">
    <property type="component" value="Unassembled WGS sequence"/>
</dbReference>
<dbReference type="InterPro" id="IPR011708">
    <property type="entry name" value="DNA_pol3_alpha_NTPase_dom"/>
</dbReference>
<accession>A0A3M0A1M4</accession>
<comment type="caution">
    <text evidence="15">The sequence shown here is derived from an EMBL/GenBank/DDBJ whole genome shotgun (WGS) entry which is preliminary data.</text>
</comment>
<evidence type="ECO:0000259" key="13">
    <source>
        <dbReference type="SMART" id="SM00479"/>
    </source>
</evidence>
<dbReference type="Pfam" id="PF02811">
    <property type="entry name" value="PHP"/>
    <property type="match status" value="1"/>
</dbReference>
<name>A0A3M0A1M4_9BACT</name>
<dbReference type="SMART" id="SM00479">
    <property type="entry name" value="EXOIII"/>
    <property type="match status" value="1"/>
</dbReference>
<dbReference type="Gene3D" id="3.30.1900.20">
    <property type="match status" value="2"/>
</dbReference>
<dbReference type="InterPro" id="IPR013520">
    <property type="entry name" value="Ribonucl_H"/>
</dbReference>
<dbReference type="InterPro" id="IPR040982">
    <property type="entry name" value="DNA_pol3_finger"/>
</dbReference>
<dbReference type="InterPro" id="IPR004805">
    <property type="entry name" value="DnaE2/DnaE/PolC"/>
</dbReference>
<dbReference type="Gene3D" id="3.20.20.140">
    <property type="entry name" value="Metal-dependent hydrolases"/>
    <property type="match status" value="2"/>
</dbReference>
<reference evidence="15 16" key="1">
    <citation type="submission" date="2018-10" db="EMBL/GenBank/DDBJ databases">
        <title>Genomic Encyclopedia of Archaeal and Bacterial Type Strains, Phase II (KMG-II): from individual species to whole genera.</title>
        <authorList>
            <person name="Goeker M."/>
        </authorList>
    </citation>
    <scope>NUCLEOTIDE SEQUENCE [LARGE SCALE GENOMIC DNA]</scope>
    <source>
        <strain evidence="15 16">ATCC 29870</strain>
    </source>
</reference>
<keyword evidence="4 11" id="KW-0548">Nucleotidyltransferase</keyword>
<keyword evidence="5 11" id="KW-0235">DNA replication</keyword>
<dbReference type="Pfam" id="PF07733">
    <property type="entry name" value="DNA_pol3_alpha"/>
    <property type="match status" value="2"/>
</dbReference>
<dbReference type="GO" id="GO:0003887">
    <property type="term" value="F:DNA-directed DNA polymerase activity"/>
    <property type="evidence" value="ECO:0007669"/>
    <property type="project" value="UniProtKB-UniRule"/>
</dbReference>
<dbReference type="Gene3D" id="2.40.50.140">
    <property type="entry name" value="Nucleic acid-binding proteins"/>
    <property type="match status" value="1"/>
</dbReference>
<dbReference type="NCBIfam" id="TIGR00573">
    <property type="entry name" value="dnaq"/>
    <property type="match status" value="1"/>
</dbReference>
<dbReference type="PANTHER" id="PTHR32294">
    <property type="entry name" value="DNA POLYMERASE III SUBUNIT ALPHA"/>
    <property type="match status" value="1"/>
</dbReference>
<dbReference type="Gene3D" id="3.30.420.10">
    <property type="entry name" value="Ribonuclease H-like superfamily/Ribonuclease H"/>
    <property type="match status" value="1"/>
</dbReference>
<dbReference type="Gene3D" id="1.10.150.870">
    <property type="match status" value="1"/>
</dbReference>
<dbReference type="NCBIfam" id="NF001688">
    <property type="entry name" value="PRK00448.1"/>
    <property type="match status" value="1"/>
</dbReference>
<comment type="subcellular location">
    <subcellularLocation>
        <location evidence="11">Cytoplasm</location>
    </subcellularLocation>
</comment>
<dbReference type="InterPro" id="IPR006308">
    <property type="entry name" value="Pol_III_a_PolC-type_gram_pos"/>
</dbReference>
<dbReference type="InterPro" id="IPR036397">
    <property type="entry name" value="RNaseH_sf"/>
</dbReference>
<dbReference type="RefSeq" id="WP_121940850.1">
    <property type="nucleotide sequence ID" value="NZ_CP137846.1"/>
</dbReference>
<keyword evidence="9 11" id="KW-0239">DNA-directed DNA polymerase</keyword>
<dbReference type="SMART" id="SM00481">
    <property type="entry name" value="POLIIIAc"/>
    <property type="match status" value="1"/>
</dbReference>
<keyword evidence="6 11" id="KW-0540">Nuclease</keyword>
<evidence type="ECO:0000256" key="11">
    <source>
        <dbReference type="HAMAP-Rule" id="MF_00356"/>
    </source>
</evidence>
<protein>
    <recommendedName>
        <fullName evidence="11">DNA polymerase III PolC-type</fullName>
        <shortName evidence="11">PolIII</shortName>
        <ecNumber evidence="11">2.7.7.7</ecNumber>
    </recommendedName>
</protein>
<dbReference type="EMBL" id="REFI01000007">
    <property type="protein sequence ID" value="RMA78547.1"/>
    <property type="molecule type" value="Genomic_DNA"/>
</dbReference>
<dbReference type="Pfam" id="PF00929">
    <property type="entry name" value="RNase_T"/>
    <property type="match status" value="1"/>
</dbReference>
<dbReference type="OrthoDB" id="9804290at2"/>
<evidence type="ECO:0000313" key="16">
    <source>
        <dbReference type="Proteomes" id="UP000267246"/>
    </source>
</evidence>
<dbReference type="InterPro" id="IPR029460">
    <property type="entry name" value="DNAPol_HHH"/>
</dbReference>
<dbReference type="GO" id="GO:0008408">
    <property type="term" value="F:3'-5' exonuclease activity"/>
    <property type="evidence" value="ECO:0007669"/>
    <property type="project" value="UniProtKB-UniRule"/>
</dbReference>
<dbReference type="Gene3D" id="1.10.150.700">
    <property type="entry name" value="PolC, middle finger domain"/>
    <property type="match status" value="1"/>
</dbReference>
<dbReference type="NCBIfam" id="TIGR01405">
    <property type="entry name" value="polC_Gram_pos"/>
    <property type="match status" value="1"/>
</dbReference>
<proteinExistence type="inferred from homology"/>
<feature type="domain" description="Exonuclease" evidence="13">
    <location>
        <begin position="413"/>
        <end position="581"/>
    </location>
</feature>
<dbReference type="FunFam" id="3.30.420.10:FF:000045">
    <property type="entry name" value="3'-5' exonuclease DinG"/>
    <property type="match status" value="1"/>
</dbReference>
<dbReference type="InterPro" id="IPR044923">
    <property type="entry name" value="PolC_middle_finger_sf"/>
</dbReference>
<evidence type="ECO:0000256" key="12">
    <source>
        <dbReference type="SAM" id="Coils"/>
    </source>
</evidence>
<dbReference type="HAMAP" id="MF_00356">
    <property type="entry name" value="DNApol_PolC"/>
    <property type="match status" value="1"/>
</dbReference>
<dbReference type="InterPro" id="IPR012337">
    <property type="entry name" value="RNaseH-like_sf"/>
</dbReference>
<evidence type="ECO:0000256" key="9">
    <source>
        <dbReference type="ARBA" id="ARBA00022932"/>
    </source>
</evidence>
<feature type="domain" description="Polymerase/histidinol phosphatase N-terminal" evidence="14">
    <location>
        <begin position="327"/>
        <end position="395"/>
    </location>
</feature>
<dbReference type="GO" id="GO:0006261">
    <property type="term" value="P:DNA-templated DNA replication"/>
    <property type="evidence" value="ECO:0007669"/>
    <property type="project" value="UniProtKB-UniRule"/>
</dbReference>
<dbReference type="EC" id="2.7.7.7" evidence="11"/>
<comment type="function">
    <text evidence="1 11">Required for replicative DNA synthesis. This DNA polymerase also exhibits 3' to 5' exonuclease activity.</text>
</comment>
<dbReference type="Pfam" id="PF17657">
    <property type="entry name" value="DNA_pol3_finger"/>
    <property type="match status" value="1"/>
</dbReference>
<dbReference type="InterPro" id="IPR004013">
    <property type="entry name" value="PHP_dom"/>
</dbReference>
<keyword evidence="8 11" id="KW-0269">Exonuclease</keyword>
<evidence type="ECO:0000256" key="5">
    <source>
        <dbReference type="ARBA" id="ARBA00022705"/>
    </source>
</evidence>
<gene>
    <name evidence="11" type="primary">polC</name>
    <name evidence="15" type="ORF">JN00_0377</name>
</gene>
<dbReference type="PANTHER" id="PTHR32294:SF5">
    <property type="entry name" value="DNA POLYMERASE III POLC-TYPE"/>
    <property type="match status" value="1"/>
</dbReference>
<feature type="coiled-coil region" evidence="12">
    <location>
        <begin position="166"/>
        <end position="207"/>
    </location>
</feature>
<dbReference type="InterPro" id="IPR006054">
    <property type="entry name" value="DnaQ"/>
</dbReference>
<organism evidence="15 16">
    <name type="scientific">Metamycoplasma subdolum</name>
    <dbReference type="NCBI Taxonomy" id="92407"/>
    <lineage>
        <taxon>Bacteria</taxon>
        <taxon>Bacillati</taxon>
        <taxon>Mycoplasmatota</taxon>
        <taxon>Mycoplasmoidales</taxon>
        <taxon>Metamycoplasmataceae</taxon>
        <taxon>Metamycoplasma</taxon>
    </lineage>
</organism>
<keyword evidence="2 11" id="KW-0963">Cytoplasm</keyword>
<dbReference type="CDD" id="cd06127">
    <property type="entry name" value="DEDDh"/>
    <property type="match status" value="1"/>
</dbReference>
<dbReference type="GO" id="GO:0005737">
    <property type="term" value="C:cytoplasm"/>
    <property type="evidence" value="ECO:0007669"/>
    <property type="project" value="UniProtKB-SubCell"/>
</dbReference>
<keyword evidence="12" id="KW-0175">Coiled coil</keyword>
<dbReference type="InterPro" id="IPR003141">
    <property type="entry name" value="Pol/His_phosphatase_N"/>
</dbReference>
<evidence type="ECO:0000256" key="2">
    <source>
        <dbReference type="ARBA" id="ARBA00022490"/>
    </source>
</evidence>
<evidence type="ECO:0000256" key="6">
    <source>
        <dbReference type="ARBA" id="ARBA00022722"/>
    </source>
</evidence>
<evidence type="ECO:0000256" key="7">
    <source>
        <dbReference type="ARBA" id="ARBA00022801"/>
    </source>
</evidence>
<evidence type="ECO:0000256" key="8">
    <source>
        <dbReference type="ARBA" id="ARBA00022839"/>
    </source>
</evidence>
<sequence length="1444" mass="165943">MKKLDERIRKICEHIKLEPSEFLYDAEVLEFGIQKSNDRLLISLRFEKHPPINDFKKFYLTCVNILKKVDLKFQINYVINDIKVISDYLSFIIAHKYANLSALLPFISPQTIKIDEEQITIYVSSEEIYRQFSEKTRQIKTALKEAGFSFPNVLIAGSNLGIDIIKREKQQKIQEKMKQFDSLAKQYEEERKIIEEEQQNFSKYKRKTSSVRLTISEAVNYQTSADGERVQVTGEVYKIESRRINGNRSIFFISISDYQEAIQCKLFLDSNGEDFKMVEVGKTYTFQGKLTHDNFYNANSISLYKTGISKAESISKLSSDKASRKRVELAARTNMSAQDGISSVTDYLNVVKQYGHEAIAICDRDSVQSFPTFYNTVKQMKGIKPIYGATFSSVDSRPNFFYNFKEFDIKSTEYVVFDLEATGLSARFSEIIEFGAKVLKDGVEVEEIQFFIKPTKLLPSHVVKQSNIKDEMLKDAISQEEGIKKIYEILKDRIAVAHNANYDINVVKQKCVQYGLDESRIYGVDTLAMANFLFPEKGRINLGAVAKKVGVEYDVTSAHRADYDARVLTNIWKKMIVKLDKEHGIKKASDLFNVNTKHMQAKKIPSEVRILAKNQAGLKKLFQLISTSLTTQYKRNPQLYRDKWEKDPDLFFASAAHKSYLWEEVINGSDENIEKAIQLFDYIELPPISSFNYLVKGEFLDQEQLEFAYKDLIKKAKKFKIPCVAVSDCRYIHEFQQLIYDIYIEMPGLAGERHWANEYHKHAKINLKFLTTEEMIQEFAFLKNDKLIQEIVIDNSINIAQQIDNNIKVLKQGLHCPIFDNSDENLRKLVYEKASERYGENIDQRIKERIDRELEPIIKYGYSVTYWISHKLVKKSNEDGYVVGSRGSVGSSIVANLAGITEVNPLEPHYLCKKCKYFEWASKEYFDGWDLPDKKCPKCNEKMSNDGHNIPFETFLGFNADKFPDIDLNFSGEYQPVIHNHVKKLFGDTHTLRAGTISTVANKTAYGFCRKYAELNNIVWSSQFLDFLASKTEGVKRTTGQHPGGIIIIPKEFDVEDFTPVNYPANDVGSSWKTTHFDFNAIHDNVLKLDLLGHDDPTVLRMLEDLTNIRIKDIPKFDSKLMSLFTSVSALGIKPDDINGEITGAYGIPEFGTRFVRGMLKTAKPKTFNDLILLSGLSHGTDVWAGNAEELIKKGKKLNDCVCCRDDIMRELINYKVDKLEAFNIMEKVRKGKGLTSEWEIMLKNKKVPQWYIDSLKKIKYMFPKAHATAYVISAWRIAWFKLYYPLEFYSAFYSSTKSDSINIKIMSSGRKIVGEELRALKKIYSSNNGSQLTTKQENLIPILEITEELYARGFSIQNVNLKKSDAKKWLIDYENKSLIPPFVAVEGLGETVAQTIVKAREEHEILSIEDLIDRTKLNKGIIAELQKLEILEDLDETNQIPLF</sequence>
<evidence type="ECO:0000256" key="3">
    <source>
        <dbReference type="ARBA" id="ARBA00022679"/>
    </source>
</evidence>
<keyword evidence="3 11" id="KW-0808">Transferase</keyword>
<comment type="catalytic activity">
    <reaction evidence="10 11">
        <text>DNA(n) + a 2'-deoxyribonucleoside 5'-triphosphate = DNA(n+1) + diphosphate</text>
        <dbReference type="Rhea" id="RHEA:22508"/>
        <dbReference type="Rhea" id="RHEA-COMP:17339"/>
        <dbReference type="Rhea" id="RHEA-COMP:17340"/>
        <dbReference type="ChEBI" id="CHEBI:33019"/>
        <dbReference type="ChEBI" id="CHEBI:61560"/>
        <dbReference type="ChEBI" id="CHEBI:173112"/>
        <dbReference type="EC" id="2.7.7.7"/>
    </reaction>
</comment>
<keyword evidence="7 11" id="KW-0378">Hydrolase</keyword>
<evidence type="ECO:0000256" key="4">
    <source>
        <dbReference type="ARBA" id="ARBA00022695"/>
    </source>
</evidence>
<evidence type="ECO:0000259" key="14">
    <source>
        <dbReference type="SMART" id="SM00481"/>
    </source>
</evidence>
<dbReference type="Pfam" id="PF14579">
    <property type="entry name" value="HHH_6"/>
    <property type="match status" value="1"/>
</dbReference>